<evidence type="ECO:0008006" key="4">
    <source>
        <dbReference type="Google" id="ProtNLM"/>
    </source>
</evidence>
<keyword evidence="1" id="KW-0472">Membrane</keyword>
<evidence type="ECO:0000313" key="2">
    <source>
        <dbReference type="EMBL" id="MBB4016036.1"/>
    </source>
</evidence>
<gene>
    <name evidence="2" type="ORF">GGR16_001042</name>
</gene>
<sequence>MQWADLAGTLIKAGAPVLGTALGGPAGATIGGIIGTAVAEALGVEATPEAVADALAQPGASGVVRQVEAEQGDRWAEYMLQASKAQAALATDEGAKGMWHSGWRPAMSWLLIGMWLWNAMLGPLASVFAPVPIPLVPYEHLLAFSGIWLTIYGGGHTLKSVMGGR</sequence>
<protein>
    <recommendedName>
        <fullName evidence="4">Holin of 3TMs, for gene-transfer release</fullName>
    </recommendedName>
</protein>
<dbReference type="AlphaFoldDB" id="A0A840BZ45"/>
<name>A0A840BZ45_9HYPH</name>
<dbReference type="Proteomes" id="UP000577362">
    <property type="component" value="Unassembled WGS sequence"/>
</dbReference>
<keyword evidence="1" id="KW-1133">Transmembrane helix</keyword>
<keyword evidence="3" id="KW-1185">Reference proteome</keyword>
<keyword evidence="1" id="KW-0812">Transmembrane</keyword>
<dbReference type="Pfam" id="PF11351">
    <property type="entry name" value="GTA_holin_3TM"/>
    <property type="match status" value="1"/>
</dbReference>
<dbReference type="EMBL" id="JACIEN010000001">
    <property type="protein sequence ID" value="MBB4016036.1"/>
    <property type="molecule type" value="Genomic_DNA"/>
</dbReference>
<dbReference type="InterPro" id="IPR021497">
    <property type="entry name" value="GTA_holin_3TM"/>
</dbReference>
<evidence type="ECO:0000256" key="1">
    <source>
        <dbReference type="SAM" id="Phobius"/>
    </source>
</evidence>
<proteinExistence type="predicted"/>
<feature type="transmembrane region" description="Helical" evidence="1">
    <location>
        <begin position="141"/>
        <end position="158"/>
    </location>
</feature>
<dbReference type="RefSeq" id="WP_183315894.1">
    <property type="nucleotide sequence ID" value="NZ_JACIEN010000001.1"/>
</dbReference>
<organism evidence="2 3">
    <name type="scientific">Chelatococcus caeni</name>
    <dbReference type="NCBI Taxonomy" id="1348468"/>
    <lineage>
        <taxon>Bacteria</taxon>
        <taxon>Pseudomonadati</taxon>
        <taxon>Pseudomonadota</taxon>
        <taxon>Alphaproteobacteria</taxon>
        <taxon>Hyphomicrobiales</taxon>
        <taxon>Chelatococcaceae</taxon>
        <taxon>Chelatococcus</taxon>
    </lineage>
</organism>
<feature type="transmembrane region" description="Helical" evidence="1">
    <location>
        <begin position="106"/>
        <end position="129"/>
    </location>
</feature>
<comment type="caution">
    <text evidence="2">The sequence shown here is derived from an EMBL/GenBank/DDBJ whole genome shotgun (WGS) entry which is preliminary data.</text>
</comment>
<accession>A0A840BZ45</accession>
<evidence type="ECO:0000313" key="3">
    <source>
        <dbReference type="Proteomes" id="UP000577362"/>
    </source>
</evidence>
<reference evidence="2 3" key="1">
    <citation type="submission" date="2020-08" db="EMBL/GenBank/DDBJ databases">
        <title>Genomic Encyclopedia of Type Strains, Phase IV (KMG-IV): sequencing the most valuable type-strain genomes for metagenomic binning, comparative biology and taxonomic classification.</title>
        <authorList>
            <person name="Goeker M."/>
        </authorList>
    </citation>
    <scope>NUCLEOTIDE SEQUENCE [LARGE SCALE GENOMIC DNA]</scope>
    <source>
        <strain evidence="2 3">DSM 103737</strain>
    </source>
</reference>